<dbReference type="Pfam" id="PF00939">
    <property type="entry name" value="Na_sulph_symp"/>
    <property type="match status" value="1"/>
</dbReference>
<evidence type="ECO:0000256" key="6">
    <source>
        <dbReference type="ARBA" id="ARBA00023136"/>
    </source>
</evidence>
<evidence type="ECO:0000259" key="8">
    <source>
        <dbReference type="PROSITE" id="PS51202"/>
    </source>
</evidence>
<dbReference type="Proteomes" id="UP000798808">
    <property type="component" value="Unassembled WGS sequence"/>
</dbReference>
<evidence type="ECO:0000256" key="5">
    <source>
        <dbReference type="ARBA" id="ARBA00022989"/>
    </source>
</evidence>
<feature type="domain" description="RCK C-terminal" evidence="8">
    <location>
        <begin position="300"/>
        <end position="384"/>
    </location>
</feature>
<feature type="transmembrane region" description="Helical" evidence="7">
    <location>
        <begin position="62"/>
        <end position="85"/>
    </location>
</feature>
<evidence type="ECO:0000256" key="3">
    <source>
        <dbReference type="ARBA" id="ARBA00022692"/>
    </source>
</evidence>
<comment type="subcellular location">
    <subcellularLocation>
        <location evidence="1">Membrane</location>
        <topology evidence="1">Multi-pass membrane protein</topology>
    </subcellularLocation>
</comment>
<dbReference type="Pfam" id="PF03600">
    <property type="entry name" value="CitMHS"/>
    <property type="match status" value="1"/>
</dbReference>
<gene>
    <name evidence="9" type="ORF">E1163_24010</name>
</gene>
<evidence type="ECO:0000256" key="4">
    <source>
        <dbReference type="ARBA" id="ARBA00022737"/>
    </source>
</evidence>
<keyword evidence="5 7" id="KW-1133">Transmembrane helix</keyword>
<feature type="transmembrane region" description="Helical" evidence="7">
    <location>
        <begin position="532"/>
        <end position="551"/>
    </location>
</feature>
<evidence type="ECO:0000256" key="7">
    <source>
        <dbReference type="SAM" id="Phobius"/>
    </source>
</evidence>
<keyword evidence="4" id="KW-0677">Repeat</keyword>
<organism evidence="9 10">
    <name type="scientific">Fulvivirga kasyanovii</name>
    <dbReference type="NCBI Taxonomy" id="396812"/>
    <lineage>
        <taxon>Bacteria</taxon>
        <taxon>Pseudomonadati</taxon>
        <taxon>Bacteroidota</taxon>
        <taxon>Cytophagia</taxon>
        <taxon>Cytophagales</taxon>
        <taxon>Fulvivirgaceae</taxon>
        <taxon>Fulvivirga</taxon>
    </lineage>
</organism>
<sequence length="596" mass="65336">MNFIEIGLQPYFVIAVILLLFISIYLEWLKPAVSFLFAALLLVVFGIITPAEILEGFSNQSIASVILLILITAGIRSNFNVELLLDKAFGRARTYRQFLISMMSKVAVLSTFVNNTPVVVLMTPYVFSWGKKNNISPSKLLIPLSYSTIIGGMVTLIGTSTTLVLNGFMIENNLPGIDPLQLLFTGSIVAVVCIIFLMLFSNKLLPNRKDIIEKFESNKRQYLIEKRLSENSPLIGKSIIEGGLRNLSGVYLVEIVRNDKLISPVTPKEIIQAKDILIFAGNTDNIVDLTLTDIGVELPEKLTPSTNGKLRVVESVVSANSSLIGKTVKKSNFRERYDAAVIAVHRNGEKLSGKIGKITIKAGDVLLLYVGEEFNDRVDLYKDLYVITGETKEIDKNTNSYYKLVILGLVVLGLVTTQVFNLFLSLMTIFTVMVAMKLITIKNVKRDLDIHLVAILVLSLSIGEAMINTGTGELIAHQVLHFLQPYGNIAILAGLMAITTLLTSFITNVGAVAIAFPLTLAITSGMGIDGAPFYLGVAFAASAAFLTPVGYQTNLIIYGPGGYNFRDFLKIGFPVTVIYLFLAISSIIFLYKGVFI</sequence>
<feature type="transmembrane region" description="Helical" evidence="7">
    <location>
        <begin position="448"/>
        <end position="467"/>
    </location>
</feature>
<protein>
    <submittedName>
        <fullName evidence="9">SLC13 family permease</fullName>
    </submittedName>
</protein>
<feature type="transmembrane region" description="Helical" evidence="7">
    <location>
        <begin position="404"/>
        <end position="436"/>
    </location>
</feature>
<dbReference type="InterPro" id="IPR004680">
    <property type="entry name" value="Cit_transptr-like_dom"/>
</dbReference>
<evidence type="ECO:0000256" key="1">
    <source>
        <dbReference type="ARBA" id="ARBA00004141"/>
    </source>
</evidence>
<feature type="transmembrane region" description="Helical" evidence="7">
    <location>
        <begin position="571"/>
        <end position="591"/>
    </location>
</feature>
<evidence type="ECO:0000313" key="9">
    <source>
        <dbReference type="EMBL" id="MTI28043.1"/>
    </source>
</evidence>
<keyword evidence="6 7" id="KW-0472">Membrane</keyword>
<dbReference type="PANTHER" id="PTHR43652">
    <property type="entry name" value="BASIC AMINO ACID ANTIPORTER YFCC-RELATED"/>
    <property type="match status" value="1"/>
</dbReference>
<dbReference type="InterPro" id="IPR006037">
    <property type="entry name" value="RCK_C"/>
</dbReference>
<keyword evidence="10" id="KW-1185">Reference proteome</keyword>
<feature type="transmembrane region" description="Helical" evidence="7">
    <location>
        <begin position="487"/>
        <end position="520"/>
    </location>
</feature>
<dbReference type="PROSITE" id="PS51202">
    <property type="entry name" value="RCK_C"/>
    <property type="match status" value="2"/>
</dbReference>
<reference evidence="9 10" key="1">
    <citation type="submission" date="2019-02" db="EMBL/GenBank/DDBJ databases">
        <authorList>
            <person name="Goldberg S.R."/>
            <person name="Haltli B.A."/>
            <person name="Correa H."/>
            <person name="Russell K.G."/>
        </authorList>
    </citation>
    <scope>NUCLEOTIDE SEQUENCE [LARGE SCALE GENOMIC DNA]</scope>
    <source>
        <strain evidence="9 10">JCM 16186</strain>
    </source>
</reference>
<dbReference type="InterPro" id="IPR036721">
    <property type="entry name" value="RCK_C_sf"/>
</dbReference>
<feature type="transmembrane region" description="Helical" evidence="7">
    <location>
        <begin position="33"/>
        <end position="50"/>
    </location>
</feature>
<feature type="transmembrane region" description="Helical" evidence="7">
    <location>
        <begin position="147"/>
        <end position="168"/>
    </location>
</feature>
<accession>A0ABW9RV05</accession>
<dbReference type="InterPro" id="IPR001898">
    <property type="entry name" value="SLC13A/DASS"/>
</dbReference>
<dbReference type="PANTHER" id="PTHR43652:SF2">
    <property type="entry name" value="BASIC AMINO ACID ANTIPORTER YFCC-RELATED"/>
    <property type="match status" value="1"/>
</dbReference>
<dbReference type="Pfam" id="PF02080">
    <property type="entry name" value="TrkA_C"/>
    <property type="match status" value="2"/>
</dbReference>
<keyword evidence="3 7" id="KW-0812">Transmembrane</keyword>
<feature type="transmembrane region" description="Helical" evidence="7">
    <location>
        <begin position="106"/>
        <end position="127"/>
    </location>
</feature>
<feature type="transmembrane region" description="Helical" evidence="7">
    <location>
        <begin position="180"/>
        <end position="200"/>
    </location>
</feature>
<feature type="domain" description="RCK C-terminal" evidence="8">
    <location>
        <begin position="210"/>
        <end position="295"/>
    </location>
</feature>
<evidence type="ECO:0000313" key="10">
    <source>
        <dbReference type="Proteomes" id="UP000798808"/>
    </source>
</evidence>
<dbReference type="InterPro" id="IPR051679">
    <property type="entry name" value="DASS-Related_Transporters"/>
</dbReference>
<dbReference type="RefSeq" id="WP_155175171.1">
    <property type="nucleotide sequence ID" value="NZ_BAAAFL010000008.1"/>
</dbReference>
<feature type="transmembrane region" description="Helical" evidence="7">
    <location>
        <begin position="6"/>
        <end position="26"/>
    </location>
</feature>
<proteinExistence type="predicted"/>
<dbReference type="Gene3D" id="3.30.70.1450">
    <property type="entry name" value="Regulator of K+ conductance, C-terminal domain"/>
    <property type="match status" value="2"/>
</dbReference>
<evidence type="ECO:0000256" key="2">
    <source>
        <dbReference type="ARBA" id="ARBA00022448"/>
    </source>
</evidence>
<name>A0ABW9RV05_9BACT</name>
<comment type="caution">
    <text evidence="9">The sequence shown here is derived from an EMBL/GenBank/DDBJ whole genome shotgun (WGS) entry which is preliminary data.</text>
</comment>
<dbReference type="SUPFAM" id="SSF116726">
    <property type="entry name" value="TrkA C-terminal domain-like"/>
    <property type="match status" value="2"/>
</dbReference>
<keyword evidence="2" id="KW-0813">Transport</keyword>
<dbReference type="EMBL" id="SMLW01000651">
    <property type="protein sequence ID" value="MTI28043.1"/>
    <property type="molecule type" value="Genomic_DNA"/>
</dbReference>